<accession>A0ACC6P3P8</accession>
<keyword evidence="2" id="KW-1185">Reference proteome</keyword>
<evidence type="ECO:0000313" key="1">
    <source>
        <dbReference type="EMBL" id="MEJ7138836.1"/>
    </source>
</evidence>
<comment type="caution">
    <text evidence="1">The sequence shown here is derived from an EMBL/GenBank/DDBJ whole genome shotgun (WGS) entry which is preliminary data.</text>
</comment>
<protein>
    <submittedName>
        <fullName evidence="1">Transcriptional regulator NrdR</fullName>
    </submittedName>
</protein>
<organism evidence="1 2">
    <name type="scientific">Amphibiibacter pelophylacis</name>
    <dbReference type="NCBI Taxonomy" id="1799477"/>
    <lineage>
        <taxon>Bacteria</taxon>
        <taxon>Pseudomonadati</taxon>
        <taxon>Pseudomonadota</taxon>
        <taxon>Betaproteobacteria</taxon>
        <taxon>Burkholderiales</taxon>
        <taxon>Sphaerotilaceae</taxon>
        <taxon>Amphibiibacter</taxon>
    </lineage>
</organism>
<gene>
    <name evidence="1" type="primary">nrdR</name>
    <name evidence="1" type="ORF">RV045_10425</name>
</gene>
<name>A0ACC6P3P8_9BURK</name>
<reference evidence="1" key="1">
    <citation type="submission" date="2023-10" db="EMBL/GenBank/DDBJ databases">
        <title>Amphibacter perezi, gen. nov., sp. nov. a novel taxa of the family Comamonadaceae, class Betaproteobacteria isolated from the skin microbiota of Pelophylax perezi from different populations.</title>
        <authorList>
            <person name="Costa S."/>
            <person name="Proenca D.N."/>
            <person name="Lopes I."/>
            <person name="Morais P.V."/>
        </authorList>
    </citation>
    <scope>NUCLEOTIDE SEQUENCE</scope>
    <source>
        <strain evidence="1">SL12-8</strain>
    </source>
</reference>
<evidence type="ECO:0000313" key="2">
    <source>
        <dbReference type="Proteomes" id="UP001364695"/>
    </source>
</evidence>
<dbReference type="EMBL" id="JAWDIE010000016">
    <property type="protein sequence ID" value="MEJ7138836.1"/>
    <property type="molecule type" value="Genomic_DNA"/>
</dbReference>
<sequence>MHCPYCRHSDTQVMETRVSDDGSTVRRRRRCTACERRFTSYERAEIDMPVVVKKDGTRTDFDPAKLRASMMLALRKRNVDIGRVDAAIAHISERLRTSGLKEVPTAHLGDQVMQELKTIDKVAFVRFASVYQSFEDVDAFRQLISDSLS</sequence>
<proteinExistence type="predicted"/>
<dbReference type="Proteomes" id="UP001364695">
    <property type="component" value="Unassembled WGS sequence"/>
</dbReference>